<dbReference type="PANTHER" id="PTHR13410">
    <property type="entry name" value="PROTEIN PBDC1"/>
    <property type="match status" value="1"/>
</dbReference>
<dbReference type="Gene3D" id="1.10.3560.10">
    <property type="entry name" value="yst0336 like domain"/>
    <property type="match status" value="1"/>
</dbReference>
<organism evidence="3 4">
    <name type="scientific">Coturnix japonica</name>
    <name type="common">Japanese quail</name>
    <name type="synonym">Coturnix coturnix japonica</name>
    <dbReference type="NCBI Taxonomy" id="93934"/>
    <lineage>
        <taxon>Eukaryota</taxon>
        <taxon>Metazoa</taxon>
        <taxon>Chordata</taxon>
        <taxon>Craniata</taxon>
        <taxon>Vertebrata</taxon>
        <taxon>Euteleostomi</taxon>
        <taxon>Archelosauria</taxon>
        <taxon>Archosauria</taxon>
        <taxon>Dinosauria</taxon>
        <taxon>Saurischia</taxon>
        <taxon>Theropoda</taxon>
        <taxon>Coelurosauria</taxon>
        <taxon>Aves</taxon>
        <taxon>Neognathae</taxon>
        <taxon>Galloanserae</taxon>
        <taxon>Galliformes</taxon>
        <taxon>Phasianidae</taxon>
        <taxon>Perdicinae</taxon>
        <taxon>Coturnix</taxon>
    </lineage>
</organism>
<dbReference type="AlphaFoldDB" id="A0A8C2YDH7"/>
<dbReference type="Ensembl" id="ENSCJPT00005025856.1">
    <property type="protein sequence ID" value="ENSCJPP00005018609.1"/>
    <property type="gene ID" value="ENSCJPG00005015138.1"/>
</dbReference>
<dbReference type="Proteomes" id="UP000694412">
    <property type="component" value="Chromosome 22"/>
</dbReference>
<accession>A0A8C2YDH7</accession>
<evidence type="ECO:0000256" key="1">
    <source>
        <dbReference type="SAM" id="MobiDB-lite"/>
    </source>
</evidence>
<evidence type="ECO:0000259" key="2">
    <source>
        <dbReference type="Pfam" id="PF04669"/>
    </source>
</evidence>
<dbReference type="InterPro" id="IPR008476">
    <property type="entry name" value="PBDC1_metazoa/fungi"/>
</dbReference>
<feature type="compositionally biased region" description="Low complexity" evidence="1">
    <location>
        <begin position="1"/>
        <end position="19"/>
    </location>
</feature>
<reference evidence="3" key="2">
    <citation type="submission" date="2025-08" db="UniProtKB">
        <authorList>
            <consortium name="Ensembl"/>
        </authorList>
    </citation>
    <scope>IDENTIFICATION</scope>
</reference>
<protein>
    <recommendedName>
        <fullName evidence="2">Polysaccharide biosynthesis domain-containing protein</fullName>
    </recommendedName>
</protein>
<evidence type="ECO:0000313" key="4">
    <source>
        <dbReference type="Proteomes" id="UP000694412"/>
    </source>
</evidence>
<dbReference type="GO" id="GO:0005737">
    <property type="term" value="C:cytoplasm"/>
    <property type="evidence" value="ECO:0007669"/>
    <property type="project" value="TreeGrafter"/>
</dbReference>
<feature type="domain" description="Polysaccharide biosynthesis" evidence="2">
    <location>
        <begin position="27"/>
        <end position="74"/>
    </location>
</feature>
<feature type="region of interest" description="Disordered" evidence="1">
    <location>
        <begin position="1"/>
        <end position="27"/>
    </location>
</feature>
<keyword evidence="4" id="KW-1185">Reference proteome</keyword>
<dbReference type="Pfam" id="PF04669">
    <property type="entry name" value="PBDC1"/>
    <property type="match status" value="1"/>
</dbReference>
<dbReference type="InterPro" id="IPR021148">
    <property type="entry name" value="Polysacc_synth_dom"/>
</dbReference>
<dbReference type="PANTHER" id="PTHR13410:SF9">
    <property type="entry name" value="PROTEIN PBDC1"/>
    <property type="match status" value="1"/>
</dbReference>
<dbReference type="InterPro" id="IPR023139">
    <property type="entry name" value="PBDC1-like_dom_sf"/>
</dbReference>
<name>A0A8C2YDH7_COTJA</name>
<proteinExistence type="predicted"/>
<evidence type="ECO:0000313" key="3">
    <source>
        <dbReference type="Ensembl" id="ENSCJPP00005018609.1"/>
    </source>
</evidence>
<sequence>SISVIGPGEAAAAAHAPGGPNLPSPPQLISSVDPKFLTLTKVDAEIYGEFRRVFGGLRVDVLDPEELKSEAAKEVGDGGGLKGGVIRGFNMGVHWVLKGGFTPVGGGSLPRSRLLMAGLNGGFENNGEVMKVGLKWGGFLRMGGGS</sequence>
<reference evidence="3" key="1">
    <citation type="submission" date="2015-11" db="EMBL/GenBank/DDBJ databases">
        <authorList>
            <consortium name="International Coturnix japonica Genome Analysis Consortium"/>
            <person name="Warren W."/>
            <person name="Burt D.W."/>
            <person name="Antin P.B."/>
            <person name="Lanford R."/>
            <person name="Gros J."/>
            <person name="Wilson R.K."/>
        </authorList>
    </citation>
    <scope>NUCLEOTIDE SEQUENCE [LARGE SCALE GENOMIC DNA]</scope>
</reference>
<reference evidence="3" key="3">
    <citation type="submission" date="2025-09" db="UniProtKB">
        <authorList>
            <consortium name="Ensembl"/>
        </authorList>
    </citation>
    <scope>IDENTIFICATION</scope>
</reference>